<feature type="binding site" evidence="5">
    <location>
        <position position="89"/>
    </location>
    <ligand>
        <name>Cu cation</name>
        <dbReference type="ChEBI" id="CHEBI:23378"/>
    </ligand>
</feature>
<proteinExistence type="predicted"/>
<keyword evidence="3" id="KW-0574">Periplasm</keyword>
<accession>A0A963Z535</accession>
<evidence type="ECO:0000259" key="7">
    <source>
        <dbReference type="Pfam" id="PF13473"/>
    </source>
</evidence>
<dbReference type="PANTHER" id="PTHR36507">
    <property type="entry name" value="BLL1555 PROTEIN"/>
    <property type="match status" value="1"/>
</dbReference>
<sequence>MLKAMVFSVALLIAPLAQAATLAVTVDDYSFAPDSITIHPGDTVSWQNNDSVPHTATALDGKSFDSGTLDPGARWSFTFKMPGHYPYRCAIHPDMRGTIIVQ</sequence>
<evidence type="ECO:0000256" key="3">
    <source>
        <dbReference type="ARBA" id="ARBA00022764"/>
    </source>
</evidence>
<keyword evidence="4" id="KW-0249">Electron transport</keyword>
<evidence type="ECO:0000256" key="4">
    <source>
        <dbReference type="ARBA" id="ARBA00022982"/>
    </source>
</evidence>
<dbReference type="InterPro" id="IPR035668">
    <property type="entry name" value="Amicyanin"/>
</dbReference>
<keyword evidence="5" id="KW-0479">Metal-binding</keyword>
<organism evidence="8 9">
    <name type="scientific">Acidisoma cellulosilyticum</name>
    <dbReference type="NCBI Taxonomy" id="2802395"/>
    <lineage>
        <taxon>Bacteria</taxon>
        <taxon>Pseudomonadati</taxon>
        <taxon>Pseudomonadota</taxon>
        <taxon>Alphaproteobacteria</taxon>
        <taxon>Acetobacterales</taxon>
        <taxon>Acidocellaceae</taxon>
        <taxon>Acidisoma</taxon>
    </lineage>
</organism>
<dbReference type="PRINTS" id="PR00155">
    <property type="entry name" value="AMICYANIN"/>
</dbReference>
<dbReference type="CDD" id="cd13921">
    <property type="entry name" value="Amicyanin"/>
    <property type="match status" value="1"/>
</dbReference>
<feature type="binding site" evidence="5">
    <location>
        <position position="92"/>
    </location>
    <ligand>
        <name>Cu cation</name>
        <dbReference type="ChEBI" id="CHEBI:23378"/>
    </ligand>
</feature>
<comment type="subcellular location">
    <subcellularLocation>
        <location evidence="1">Periplasm</location>
    </subcellularLocation>
</comment>
<dbReference type="InterPro" id="IPR002386">
    <property type="entry name" value="Amicyanin/Pseudoazurin"/>
</dbReference>
<evidence type="ECO:0000256" key="6">
    <source>
        <dbReference type="SAM" id="SignalP"/>
    </source>
</evidence>
<gene>
    <name evidence="8" type="ORF">ACELLULO517_20800</name>
</gene>
<evidence type="ECO:0000256" key="5">
    <source>
        <dbReference type="PIRSR" id="PIRSR602386-1"/>
    </source>
</evidence>
<dbReference type="Gene3D" id="2.60.40.420">
    <property type="entry name" value="Cupredoxins - blue copper proteins"/>
    <property type="match status" value="1"/>
</dbReference>
<dbReference type="GO" id="GO:0005507">
    <property type="term" value="F:copper ion binding"/>
    <property type="evidence" value="ECO:0007669"/>
    <property type="project" value="InterPro"/>
</dbReference>
<keyword evidence="2" id="KW-0813">Transport</keyword>
<comment type="caution">
    <text evidence="8">The sequence shown here is derived from an EMBL/GenBank/DDBJ whole genome shotgun (WGS) entry which is preliminary data.</text>
</comment>
<evidence type="ECO:0000256" key="1">
    <source>
        <dbReference type="ARBA" id="ARBA00004418"/>
    </source>
</evidence>
<dbReference type="InterPro" id="IPR052721">
    <property type="entry name" value="ET_Amicyanin"/>
</dbReference>
<dbReference type="Pfam" id="PF13473">
    <property type="entry name" value="Cupredoxin_1"/>
    <property type="match status" value="1"/>
</dbReference>
<evidence type="ECO:0000313" key="8">
    <source>
        <dbReference type="EMBL" id="MCB8882696.1"/>
    </source>
</evidence>
<dbReference type="GO" id="GO:0042597">
    <property type="term" value="C:periplasmic space"/>
    <property type="evidence" value="ECO:0007669"/>
    <property type="project" value="UniProtKB-SubCell"/>
</dbReference>
<dbReference type="PANTHER" id="PTHR36507:SF1">
    <property type="entry name" value="BLL1555 PROTEIN"/>
    <property type="match status" value="1"/>
</dbReference>
<dbReference type="InterPro" id="IPR028096">
    <property type="entry name" value="EfeO_Cupredoxin"/>
</dbReference>
<evidence type="ECO:0000313" key="9">
    <source>
        <dbReference type="Proteomes" id="UP000721844"/>
    </source>
</evidence>
<protein>
    <submittedName>
        <fullName evidence="8">Cupredoxin family copper-binding protein</fullName>
    </submittedName>
</protein>
<evidence type="ECO:0000256" key="2">
    <source>
        <dbReference type="ARBA" id="ARBA00022448"/>
    </source>
</evidence>
<reference evidence="8 9" key="1">
    <citation type="journal article" date="2021" name="Microorganisms">
        <title>Acidisoma silvae sp. nov. and Acidisomacellulosilytica sp. nov., Two Acidophilic Bacteria Isolated from Decaying Wood, Hydrolyzing Cellulose and Producing Poly-3-hydroxybutyrate.</title>
        <authorList>
            <person name="Mieszkin S."/>
            <person name="Pouder E."/>
            <person name="Uroz S."/>
            <person name="Simon-Colin C."/>
            <person name="Alain K."/>
        </authorList>
    </citation>
    <scope>NUCLEOTIDE SEQUENCE [LARGE SCALE GENOMIC DNA]</scope>
    <source>
        <strain evidence="8 9">HW T5.17</strain>
    </source>
</reference>
<dbReference type="RefSeq" id="WP_227309346.1">
    <property type="nucleotide sequence ID" value="NZ_JAESVA010000008.1"/>
</dbReference>
<feature type="signal peptide" evidence="6">
    <location>
        <begin position="1"/>
        <end position="19"/>
    </location>
</feature>
<keyword evidence="5" id="KW-0186">Copper</keyword>
<name>A0A963Z535_9PROT</name>
<dbReference type="EMBL" id="JAESVA010000008">
    <property type="protein sequence ID" value="MCB8882696.1"/>
    <property type="molecule type" value="Genomic_DNA"/>
</dbReference>
<feature type="chain" id="PRO_5036913361" evidence="6">
    <location>
        <begin position="20"/>
        <end position="102"/>
    </location>
</feature>
<keyword evidence="6" id="KW-0732">Signal</keyword>
<dbReference type="AlphaFoldDB" id="A0A963Z535"/>
<feature type="binding site" evidence="5">
    <location>
        <position position="54"/>
    </location>
    <ligand>
        <name>Cu cation</name>
        <dbReference type="ChEBI" id="CHEBI:23378"/>
    </ligand>
</feature>
<dbReference type="Proteomes" id="UP000721844">
    <property type="component" value="Unassembled WGS sequence"/>
</dbReference>
<dbReference type="GO" id="GO:0009055">
    <property type="term" value="F:electron transfer activity"/>
    <property type="evidence" value="ECO:0007669"/>
    <property type="project" value="InterPro"/>
</dbReference>
<keyword evidence="9" id="KW-1185">Reference proteome</keyword>
<dbReference type="InterPro" id="IPR008972">
    <property type="entry name" value="Cupredoxin"/>
</dbReference>
<feature type="domain" description="EfeO-type cupredoxin-like" evidence="7">
    <location>
        <begin position="15"/>
        <end position="101"/>
    </location>
</feature>
<dbReference type="SUPFAM" id="SSF49503">
    <property type="entry name" value="Cupredoxins"/>
    <property type="match status" value="1"/>
</dbReference>
<comment type="cofactor">
    <cofactor evidence="5">
        <name>Cu cation</name>
        <dbReference type="ChEBI" id="CHEBI:23378"/>
    </cofactor>
    <text evidence="5">Binds 1 copper ion per subunit.</text>
</comment>